<dbReference type="PROSITE" id="PS51352">
    <property type="entry name" value="THIOREDOXIN_2"/>
    <property type="match status" value="1"/>
</dbReference>
<accession>A0ABV9QZ33</accession>
<dbReference type="InterPro" id="IPR013766">
    <property type="entry name" value="Thioredoxin_domain"/>
</dbReference>
<evidence type="ECO:0000256" key="8">
    <source>
        <dbReference type="ARBA" id="ARBA00023284"/>
    </source>
</evidence>
<sequence>MTVTTGKKVPKLQGVLHDGSTLALADLRGHPVVVYFYPKDATPGCTNQAQAFRDLYGEFRKHGCEIVGVSRDSAASHAKFRDKQALPFPLVADVDETWCNAFGVLGEKTLYGRRFVGVIRSTFLIDAQGVLAAEWRGVRVPGHAAAVLERLAHP</sequence>
<comment type="subunit">
    <text evidence="2">Monomer.</text>
</comment>
<dbReference type="PIRSF" id="PIRSF000239">
    <property type="entry name" value="AHPC"/>
    <property type="match status" value="1"/>
</dbReference>
<dbReference type="InterPro" id="IPR050924">
    <property type="entry name" value="Peroxiredoxin_BCP/PrxQ"/>
</dbReference>
<keyword evidence="6 14" id="KW-0560">Oxidoreductase</keyword>
<keyword evidence="15" id="KW-1185">Reference proteome</keyword>
<gene>
    <name evidence="14" type="ORF">ACFO6Q_18545</name>
</gene>
<keyword evidence="5" id="KW-0049">Antioxidant</keyword>
<feature type="domain" description="Thioredoxin" evidence="13">
    <location>
        <begin position="3"/>
        <end position="153"/>
    </location>
</feature>
<keyword evidence="8" id="KW-0676">Redox-active center</keyword>
<evidence type="ECO:0000256" key="11">
    <source>
        <dbReference type="ARBA" id="ARBA00042639"/>
    </source>
</evidence>
<evidence type="ECO:0000256" key="3">
    <source>
        <dbReference type="ARBA" id="ARBA00013017"/>
    </source>
</evidence>
<comment type="caution">
    <text evidence="14">The sequence shown here is derived from an EMBL/GenBank/DDBJ whole genome shotgun (WGS) entry which is preliminary data.</text>
</comment>
<keyword evidence="7" id="KW-1015">Disulfide bond</keyword>
<evidence type="ECO:0000256" key="1">
    <source>
        <dbReference type="ARBA" id="ARBA00003330"/>
    </source>
</evidence>
<evidence type="ECO:0000256" key="10">
    <source>
        <dbReference type="ARBA" id="ARBA00038489"/>
    </source>
</evidence>
<comment type="catalytic activity">
    <reaction evidence="12">
        <text>a hydroperoxide + [thioredoxin]-dithiol = an alcohol + [thioredoxin]-disulfide + H2O</text>
        <dbReference type="Rhea" id="RHEA:62620"/>
        <dbReference type="Rhea" id="RHEA-COMP:10698"/>
        <dbReference type="Rhea" id="RHEA-COMP:10700"/>
        <dbReference type="ChEBI" id="CHEBI:15377"/>
        <dbReference type="ChEBI" id="CHEBI:29950"/>
        <dbReference type="ChEBI" id="CHEBI:30879"/>
        <dbReference type="ChEBI" id="CHEBI:35924"/>
        <dbReference type="ChEBI" id="CHEBI:50058"/>
        <dbReference type="EC" id="1.11.1.24"/>
    </reaction>
</comment>
<evidence type="ECO:0000256" key="2">
    <source>
        <dbReference type="ARBA" id="ARBA00011245"/>
    </source>
</evidence>
<keyword evidence="4 14" id="KW-0575">Peroxidase</keyword>
<dbReference type="GO" id="GO:0140824">
    <property type="term" value="F:thioredoxin-dependent peroxiredoxin activity"/>
    <property type="evidence" value="ECO:0007669"/>
    <property type="project" value="UniProtKB-EC"/>
</dbReference>
<proteinExistence type="inferred from homology"/>
<dbReference type="CDD" id="cd03017">
    <property type="entry name" value="PRX_BCP"/>
    <property type="match status" value="1"/>
</dbReference>
<evidence type="ECO:0000256" key="7">
    <source>
        <dbReference type="ARBA" id="ARBA00023157"/>
    </source>
</evidence>
<dbReference type="EMBL" id="JBHSHD010000016">
    <property type="protein sequence ID" value="MFC4822330.1"/>
    <property type="molecule type" value="Genomic_DNA"/>
</dbReference>
<evidence type="ECO:0000256" key="6">
    <source>
        <dbReference type="ARBA" id="ARBA00023002"/>
    </source>
</evidence>
<name>A0ABV9QZ33_9GAMM</name>
<dbReference type="Proteomes" id="UP001595886">
    <property type="component" value="Unassembled WGS sequence"/>
</dbReference>
<evidence type="ECO:0000313" key="14">
    <source>
        <dbReference type="EMBL" id="MFC4822330.1"/>
    </source>
</evidence>
<dbReference type="PANTHER" id="PTHR42801">
    <property type="entry name" value="THIOREDOXIN-DEPENDENT PEROXIDE REDUCTASE"/>
    <property type="match status" value="1"/>
</dbReference>
<dbReference type="InterPro" id="IPR024706">
    <property type="entry name" value="Peroxiredoxin_AhpC-typ"/>
</dbReference>
<evidence type="ECO:0000313" key="15">
    <source>
        <dbReference type="Proteomes" id="UP001595886"/>
    </source>
</evidence>
<reference evidence="15" key="1">
    <citation type="journal article" date="2019" name="Int. J. Syst. Evol. Microbiol.">
        <title>The Global Catalogue of Microorganisms (GCM) 10K type strain sequencing project: providing services to taxonomists for standard genome sequencing and annotation.</title>
        <authorList>
            <consortium name="The Broad Institute Genomics Platform"/>
            <consortium name="The Broad Institute Genome Sequencing Center for Infectious Disease"/>
            <person name="Wu L."/>
            <person name="Ma J."/>
        </authorList>
    </citation>
    <scope>NUCLEOTIDE SEQUENCE [LARGE SCALE GENOMIC DNA]</scope>
    <source>
        <strain evidence="15">CCUG 30340</strain>
    </source>
</reference>
<evidence type="ECO:0000256" key="4">
    <source>
        <dbReference type="ARBA" id="ARBA00022559"/>
    </source>
</evidence>
<evidence type="ECO:0000256" key="5">
    <source>
        <dbReference type="ARBA" id="ARBA00022862"/>
    </source>
</evidence>
<comment type="similarity">
    <text evidence="10">Belongs to the peroxiredoxin family. BCP/PrxQ subfamily.</text>
</comment>
<dbReference type="InterPro" id="IPR036249">
    <property type="entry name" value="Thioredoxin-like_sf"/>
</dbReference>
<dbReference type="EC" id="1.11.1.24" evidence="3"/>
<dbReference type="PANTHER" id="PTHR42801:SF4">
    <property type="entry name" value="AHPC_TSA FAMILY PROTEIN"/>
    <property type="match status" value="1"/>
</dbReference>
<evidence type="ECO:0000256" key="9">
    <source>
        <dbReference type="ARBA" id="ARBA00032824"/>
    </source>
</evidence>
<organism evidence="14 15">
    <name type="scientific">Dokdonella ginsengisoli</name>
    <dbReference type="NCBI Taxonomy" id="363846"/>
    <lineage>
        <taxon>Bacteria</taxon>
        <taxon>Pseudomonadati</taxon>
        <taxon>Pseudomonadota</taxon>
        <taxon>Gammaproteobacteria</taxon>
        <taxon>Lysobacterales</taxon>
        <taxon>Rhodanobacteraceae</taxon>
        <taxon>Dokdonella</taxon>
    </lineage>
</organism>
<dbReference type="SUPFAM" id="SSF52833">
    <property type="entry name" value="Thioredoxin-like"/>
    <property type="match status" value="1"/>
</dbReference>
<evidence type="ECO:0000259" key="13">
    <source>
        <dbReference type="PROSITE" id="PS51352"/>
    </source>
</evidence>
<evidence type="ECO:0000256" key="12">
    <source>
        <dbReference type="ARBA" id="ARBA00049091"/>
    </source>
</evidence>
<dbReference type="Pfam" id="PF00578">
    <property type="entry name" value="AhpC-TSA"/>
    <property type="match status" value="1"/>
</dbReference>
<dbReference type="RefSeq" id="WP_380022609.1">
    <property type="nucleotide sequence ID" value="NZ_JBHSHD010000016.1"/>
</dbReference>
<comment type="function">
    <text evidence="1">Thiol-specific peroxidase that catalyzes the reduction of hydrogen peroxide and organic hydroperoxides to water and alcohols, respectively. Plays a role in cell protection against oxidative stress by detoxifying peroxides and as sensor of hydrogen peroxide-mediated signaling events.</text>
</comment>
<dbReference type="Gene3D" id="3.40.30.10">
    <property type="entry name" value="Glutaredoxin"/>
    <property type="match status" value="1"/>
</dbReference>
<dbReference type="InterPro" id="IPR000866">
    <property type="entry name" value="AhpC/TSA"/>
</dbReference>
<protein>
    <recommendedName>
        <fullName evidence="3">thioredoxin-dependent peroxiredoxin</fullName>
        <ecNumber evidence="3">1.11.1.24</ecNumber>
    </recommendedName>
    <alternativeName>
        <fullName evidence="9">Thioredoxin peroxidase</fullName>
    </alternativeName>
    <alternativeName>
        <fullName evidence="11">Thioredoxin-dependent peroxiredoxin Bcp</fullName>
    </alternativeName>
</protein>